<feature type="compositionally biased region" description="Low complexity" evidence="2">
    <location>
        <begin position="113"/>
        <end position="135"/>
    </location>
</feature>
<evidence type="ECO:0000313" key="3">
    <source>
        <dbReference type="EMBL" id="CAD8693346.1"/>
    </source>
</evidence>
<name>A0A7S0S2X3_9CHLO</name>
<keyword evidence="1" id="KW-0175">Coiled coil</keyword>
<organism evidence="3">
    <name type="scientific">Chlamydomonas leiostraca</name>
    <dbReference type="NCBI Taxonomy" id="1034604"/>
    <lineage>
        <taxon>Eukaryota</taxon>
        <taxon>Viridiplantae</taxon>
        <taxon>Chlorophyta</taxon>
        <taxon>core chlorophytes</taxon>
        <taxon>Chlorophyceae</taxon>
        <taxon>CS clade</taxon>
        <taxon>Chlamydomonadales</taxon>
        <taxon>Chlamydomonadaceae</taxon>
        <taxon>Chlamydomonas</taxon>
    </lineage>
</organism>
<dbReference type="EMBL" id="HBFB01031293">
    <property type="protein sequence ID" value="CAD8693346.1"/>
    <property type="molecule type" value="Transcribed_RNA"/>
</dbReference>
<feature type="compositionally biased region" description="Gly residues" evidence="2">
    <location>
        <begin position="136"/>
        <end position="147"/>
    </location>
</feature>
<evidence type="ECO:0000256" key="2">
    <source>
        <dbReference type="SAM" id="MobiDB-lite"/>
    </source>
</evidence>
<sequence length="147" mass="14552">MNAAKLKDLRGASPSQDPRDQQVARAFAGAYAFSHELLAEPQKGLGHVMRHIQAATPSLLAAAQQLEDLAVQLQAVNEEAADAADALEGLSTTGVSTASRINARLARAAAAATAADAPLPTGVSAAGTASRAGSGAAPGGAGQSSRG</sequence>
<reference evidence="3" key="1">
    <citation type="submission" date="2021-01" db="EMBL/GenBank/DDBJ databases">
        <authorList>
            <person name="Corre E."/>
            <person name="Pelletier E."/>
            <person name="Niang G."/>
            <person name="Scheremetjew M."/>
            <person name="Finn R."/>
            <person name="Kale V."/>
            <person name="Holt S."/>
            <person name="Cochrane G."/>
            <person name="Meng A."/>
            <person name="Brown T."/>
            <person name="Cohen L."/>
        </authorList>
    </citation>
    <scope>NUCLEOTIDE SEQUENCE</scope>
    <source>
        <strain evidence="3">SAG 11-49</strain>
    </source>
</reference>
<accession>A0A7S0S2X3</accession>
<gene>
    <name evidence="3" type="ORF">CLEI1391_LOCUS17529</name>
</gene>
<evidence type="ECO:0000256" key="1">
    <source>
        <dbReference type="SAM" id="Coils"/>
    </source>
</evidence>
<protein>
    <submittedName>
        <fullName evidence="3">Uncharacterized protein</fullName>
    </submittedName>
</protein>
<proteinExistence type="predicted"/>
<feature type="coiled-coil region" evidence="1">
    <location>
        <begin position="59"/>
        <end position="93"/>
    </location>
</feature>
<dbReference type="AlphaFoldDB" id="A0A7S0S2X3"/>
<feature type="region of interest" description="Disordered" evidence="2">
    <location>
        <begin position="113"/>
        <end position="147"/>
    </location>
</feature>
<feature type="region of interest" description="Disordered" evidence="2">
    <location>
        <begin position="1"/>
        <end position="21"/>
    </location>
</feature>
<feature type="compositionally biased region" description="Basic and acidic residues" evidence="2">
    <location>
        <begin position="1"/>
        <end position="10"/>
    </location>
</feature>